<evidence type="ECO:0000256" key="5">
    <source>
        <dbReference type="ARBA" id="ARBA00023136"/>
    </source>
</evidence>
<gene>
    <name evidence="8" type="ORF">ACFQZM_44880</name>
</gene>
<proteinExistence type="predicted"/>
<keyword evidence="2" id="KW-0813">Transport</keyword>
<feature type="domain" description="Major facilitator superfamily (MFS) profile" evidence="7">
    <location>
        <begin position="1"/>
        <end position="346"/>
    </location>
</feature>
<organism evidence="8 9">
    <name type="scientific">Actinomadura fibrosa</name>
    <dbReference type="NCBI Taxonomy" id="111802"/>
    <lineage>
        <taxon>Bacteria</taxon>
        <taxon>Bacillati</taxon>
        <taxon>Actinomycetota</taxon>
        <taxon>Actinomycetes</taxon>
        <taxon>Streptosporangiales</taxon>
        <taxon>Thermomonosporaceae</taxon>
        <taxon>Actinomadura</taxon>
    </lineage>
</organism>
<feature type="transmembrane region" description="Helical" evidence="6">
    <location>
        <begin position="251"/>
        <end position="269"/>
    </location>
</feature>
<keyword evidence="4 6" id="KW-1133">Transmembrane helix</keyword>
<feature type="transmembrane region" description="Helical" evidence="6">
    <location>
        <begin position="198"/>
        <end position="216"/>
    </location>
</feature>
<keyword evidence="3 6" id="KW-0812">Transmembrane</keyword>
<evidence type="ECO:0000256" key="2">
    <source>
        <dbReference type="ARBA" id="ARBA00022448"/>
    </source>
</evidence>
<evidence type="ECO:0000256" key="4">
    <source>
        <dbReference type="ARBA" id="ARBA00022989"/>
    </source>
</evidence>
<keyword evidence="9" id="KW-1185">Reference proteome</keyword>
<evidence type="ECO:0000313" key="8">
    <source>
        <dbReference type="EMBL" id="MFD0691691.1"/>
    </source>
</evidence>
<dbReference type="SUPFAM" id="SSF103473">
    <property type="entry name" value="MFS general substrate transporter"/>
    <property type="match status" value="2"/>
</dbReference>
<evidence type="ECO:0000256" key="1">
    <source>
        <dbReference type="ARBA" id="ARBA00004651"/>
    </source>
</evidence>
<dbReference type="InterPro" id="IPR036259">
    <property type="entry name" value="MFS_trans_sf"/>
</dbReference>
<dbReference type="PANTHER" id="PTHR42718">
    <property type="entry name" value="MAJOR FACILITATOR SUPERFAMILY MULTIDRUG TRANSPORTER MFSC"/>
    <property type="match status" value="1"/>
</dbReference>
<accession>A0ABW2Y5W4</accession>
<evidence type="ECO:0000259" key="7">
    <source>
        <dbReference type="PROSITE" id="PS50850"/>
    </source>
</evidence>
<dbReference type="RefSeq" id="WP_278045434.1">
    <property type="nucleotide sequence ID" value="NZ_CAACUY010000331.1"/>
</dbReference>
<sequence>MQGVGAALMVPASLALLRAAYPDGAARARAFGVWGMVSGIAAGAGPVVGGVLVGALGWRSVFLVNLPIGAAALALTLRYVPSPDGSGGGLRGLDVPAQAAGALGLAGLAVGLNEAGSAGWTGPVVLGAFAAAVAGGAAFVLLEGRSRAPMAPLGMFREREFSASAAIGVLLNAGFYGWLFAAPLYFEHVRHYGALRTGLALLPAMGVVAVSSALAGRVTARTGPRTPMVAGLLVGAAGLLGWLAAGAGTPYGVLIVPMAAVGFGTAFTMPAGTAAVMRAVPAGQGGAASAVFSAARQAGSAVGVALFGTLASGGLVAGTRAGVTVAAGGFAMAAALSARFVRPGVDGAAGATGRGLRRS</sequence>
<evidence type="ECO:0000256" key="6">
    <source>
        <dbReference type="SAM" id="Phobius"/>
    </source>
</evidence>
<keyword evidence="5 6" id="KW-0472">Membrane</keyword>
<reference evidence="9" key="1">
    <citation type="journal article" date="2019" name="Int. J. Syst. Evol. Microbiol.">
        <title>The Global Catalogue of Microorganisms (GCM) 10K type strain sequencing project: providing services to taxonomists for standard genome sequencing and annotation.</title>
        <authorList>
            <consortium name="The Broad Institute Genomics Platform"/>
            <consortium name="The Broad Institute Genome Sequencing Center for Infectious Disease"/>
            <person name="Wu L."/>
            <person name="Ma J."/>
        </authorList>
    </citation>
    <scope>NUCLEOTIDE SEQUENCE [LARGE SCALE GENOMIC DNA]</scope>
    <source>
        <strain evidence="9">JCM 9371</strain>
    </source>
</reference>
<name>A0ABW2Y5W4_9ACTN</name>
<evidence type="ECO:0000313" key="9">
    <source>
        <dbReference type="Proteomes" id="UP001597063"/>
    </source>
</evidence>
<protein>
    <submittedName>
        <fullName evidence="8">MFS transporter</fullName>
    </submittedName>
</protein>
<dbReference type="Pfam" id="PF07690">
    <property type="entry name" value="MFS_1"/>
    <property type="match status" value="1"/>
</dbReference>
<feature type="transmembrane region" description="Helical" evidence="6">
    <location>
        <begin position="228"/>
        <end position="245"/>
    </location>
</feature>
<feature type="transmembrane region" description="Helical" evidence="6">
    <location>
        <begin position="120"/>
        <end position="142"/>
    </location>
</feature>
<feature type="transmembrane region" description="Helical" evidence="6">
    <location>
        <begin position="32"/>
        <end position="55"/>
    </location>
</feature>
<dbReference type="PANTHER" id="PTHR42718:SF9">
    <property type="entry name" value="MAJOR FACILITATOR SUPERFAMILY MULTIDRUG TRANSPORTER MFSC"/>
    <property type="match status" value="1"/>
</dbReference>
<dbReference type="Gene3D" id="1.20.1720.10">
    <property type="entry name" value="Multidrug resistance protein D"/>
    <property type="match status" value="1"/>
</dbReference>
<feature type="transmembrane region" description="Helical" evidence="6">
    <location>
        <begin position="163"/>
        <end position="186"/>
    </location>
</feature>
<dbReference type="InterPro" id="IPR020846">
    <property type="entry name" value="MFS_dom"/>
</dbReference>
<dbReference type="EMBL" id="JBHTGP010000032">
    <property type="protein sequence ID" value="MFD0691691.1"/>
    <property type="molecule type" value="Genomic_DNA"/>
</dbReference>
<evidence type="ECO:0000256" key="3">
    <source>
        <dbReference type="ARBA" id="ARBA00022692"/>
    </source>
</evidence>
<dbReference type="InterPro" id="IPR011701">
    <property type="entry name" value="MFS"/>
</dbReference>
<comment type="caution">
    <text evidence="8">The sequence shown here is derived from an EMBL/GenBank/DDBJ whole genome shotgun (WGS) entry which is preliminary data.</text>
</comment>
<comment type="subcellular location">
    <subcellularLocation>
        <location evidence="1">Cell membrane</location>
        <topology evidence="1">Multi-pass membrane protein</topology>
    </subcellularLocation>
</comment>
<dbReference type="PROSITE" id="PS50850">
    <property type="entry name" value="MFS"/>
    <property type="match status" value="1"/>
</dbReference>
<dbReference type="Proteomes" id="UP001597063">
    <property type="component" value="Unassembled WGS sequence"/>
</dbReference>
<dbReference type="Gene3D" id="1.20.1250.20">
    <property type="entry name" value="MFS general substrate transporter like domains"/>
    <property type="match status" value="1"/>
</dbReference>
<feature type="transmembrane region" description="Helical" evidence="6">
    <location>
        <begin position="62"/>
        <end position="80"/>
    </location>
</feature>